<dbReference type="Proteomes" id="UP000192907">
    <property type="component" value="Unassembled WGS sequence"/>
</dbReference>
<dbReference type="RefSeq" id="WP_132317555.1">
    <property type="nucleotide sequence ID" value="NZ_FWZT01000005.1"/>
</dbReference>
<dbReference type="EMBL" id="FWZT01000005">
    <property type="protein sequence ID" value="SMF11236.1"/>
    <property type="molecule type" value="Genomic_DNA"/>
</dbReference>
<evidence type="ECO:0000313" key="1">
    <source>
        <dbReference type="EMBL" id="SMF11236.1"/>
    </source>
</evidence>
<proteinExistence type="predicted"/>
<dbReference type="STRING" id="1513793.SAMN06296036_10566"/>
<dbReference type="OrthoDB" id="5378259at2"/>
<name>A0A1Y6BMI3_9BACT</name>
<evidence type="ECO:0000313" key="2">
    <source>
        <dbReference type="Proteomes" id="UP000192907"/>
    </source>
</evidence>
<gene>
    <name evidence="1" type="ORF">SAMN06296036_10566</name>
</gene>
<protein>
    <submittedName>
        <fullName evidence="1">Uncharacterized protein</fullName>
    </submittedName>
</protein>
<organism evidence="1 2">
    <name type="scientific">Pseudobacteriovorax antillogorgiicola</name>
    <dbReference type="NCBI Taxonomy" id="1513793"/>
    <lineage>
        <taxon>Bacteria</taxon>
        <taxon>Pseudomonadati</taxon>
        <taxon>Bdellovibrionota</taxon>
        <taxon>Oligoflexia</taxon>
        <taxon>Oligoflexales</taxon>
        <taxon>Pseudobacteriovoracaceae</taxon>
        <taxon>Pseudobacteriovorax</taxon>
    </lineage>
</organism>
<accession>A0A1Y6BMI3</accession>
<sequence>MKAIRLGLLILVALLEGSFSSYGKPCNAPPIVVESAKKASYEGLWIRWTDHACQPRAAFLVHNDRKDPRGLFGGYLREYQYEFQGKTRVLNTTHYHYPGFGMTINHYQNPDGTGGSSASSSLYFRGQWQKYLQGPHHYIHQFKWLIRIGRVMVPTTVHWLFRTGVSHPIYSISYDMRQIKDGDLIADTRSPYGNINWDGDGKSIVDGVEWGDRYRFKTTSTPLTMASSWDYTEKNKVPFVRVYSRQSNAMQASIQTQFWSEQDAGGYWFGRNWGRTSKNRECEVLHKIRRTCRKDADPHTMPEVWNWAYQTINYQFQTDPHSKRFAWGSNYGALGLSKYTDMGGGERSGWPEQSYAVFVVFSSFSSGGFESLKSFIESKDQVEIKVAGAELVEEGFDGVGRATRVSYRPAGYDHRYGSWRLKAKSEAMKLDVSGLTTDRGITLVIEDWPTADYQLKLSPETPAYSSYQHQSKELWITVPAGRGKRSIELYPSSKRMP</sequence>
<reference evidence="2" key="1">
    <citation type="submission" date="2017-04" db="EMBL/GenBank/DDBJ databases">
        <authorList>
            <person name="Varghese N."/>
            <person name="Submissions S."/>
        </authorList>
    </citation>
    <scope>NUCLEOTIDE SEQUENCE [LARGE SCALE GENOMIC DNA]</scope>
    <source>
        <strain evidence="2">RKEM611</strain>
    </source>
</reference>
<dbReference type="AlphaFoldDB" id="A0A1Y6BMI3"/>
<keyword evidence="2" id="KW-1185">Reference proteome</keyword>